<organism evidence="2 3">
    <name type="scientific">Brenneria corticis</name>
    <dbReference type="NCBI Taxonomy" id="2173106"/>
    <lineage>
        <taxon>Bacteria</taxon>
        <taxon>Pseudomonadati</taxon>
        <taxon>Pseudomonadota</taxon>
        <taxon>Gammaproteobacteria</taxon>
        <taxon>Enterobacterales</taxon>
        <taxon>Pectobacteriaceae</taxon>
        <taxon>Brenneria</taxon>
    </lineage>
</organism>
<dbReference type="RefSeq" id="WP_136168623.1">
    <property type="nucleotide sequence ID" value="NZ_KZ819103.1"/>
</dbReference>
<keyword evidence="1" id="KW-0175">Coiled coil</keyword>
<keyword evidence="3" id="KW-1185">Reference proteome</keyword>
<gene>
    <name evidence="2" type="ORF">DDT56_22635</name>
</gene>
<proteinExistence type="predicted"/>
<evidence type="ECO:0000313" key="3">
    <source>
        <dbReference type="Proteomes" id="UP000296159"/>
    </source>
</evidence>
<name>A0A2U1TL38_9GAMM</name>
<dbReference type="AlphaFoldDB" id="A0A2U1TL38"/>
<dbReference type="EMBL" id="QDKH01000041">
    <property type="protein sequence ID" value="PWC10079.1"/>
    <property type="molecule type" value="Genomic_DNA"/>
</dbReference>
<evidence type="ECO:0000313" key="2">
    <source>
        <dbReference type="EMBL" id="PWC10079.1"/>
    </source>
</evidence>
<comment type="caution">
    <text evidence="2">The sequence shown here is derived from an EMBL/GenBank/DDBJ whole genome shotgun (WGS) entry which is preliminary data.</text>
</comment>
<reference evidence="2 3" key="1">
    <citation type="submission" date="2018-04" db="EMBL/GenBank/DDBJ databases">
        <title>Brenneria corticis sp.nov.</title>
        <authorList>
            <person name="Li Y."/>
        </authorList>
    </citation>
    <scope>NUCLEOTIDE SEQUENCE [LARGE SCALE GENOMIC DNA]</scope>
    <source>
        <strain evidence="2 3">CFCC 11842</strain>
    </source>
</reference>
<evidence type="ECO:0000256" key="1">
    <source>
        <dbReference type="SAM" id="Coils"/>
    </source>
</evidence>
<dbReference type="Proteomes" id="UP000296159">
    <property type="component" value="Unassembled WGS sequence"/>
</dbReference>
<accession>A0A2U1TL38</accession>
<feature type="coiled-coil region" evidence="1">
    <location>
        <begin position="22"/>
        <end position="49"/>
    </location>
</feature>
<protein>
    <submittedName>
        <fullName evidence="2">Uncharacterized protein</fullName>
    </submittedName>
</protein>
<sequence>MHKNHDEAIDWVARRLIEDGIYTDVEQAYAKATDIINQKREEVRKKEEKDYFRFRIKTIKKRIASGYEYANIPYKPKKPIVKNKNSDSFWDWDADDK</sequence>